<dbReference type="PATRIC" id="fig|420890.5.peg.105"/>
<keyword evidence="2" id="KW-1185">Reference proteome</keyword>
<evidence type="ECO:0000313" key="1">
    <source>
        <dbReference type="EMBL" id="BAK59566.1"/>
    </source>
</evidence>
<dbReference type="SUPFAM" id="SSF53756">
    <property type="entry name" value="UDP-Glycosyltransferase/glycogen phosphorylase"/>
    <property type="match status" value="1"/>
</dbReference>
<dbReference type="AlphaFoldDB" id="F9VGT3"/>
<reference evidence="1 2" key="1">
    <citation type="journal article" date="2011" name="PLoS ONE">
        <title>Complete genome sequence and comparative analysis of the fish pathogen Lactococcus garvieae.</title>
        <authorList>
            <person name="Morita H."/>
            <person name="Toh H."/>
            <person name="Oshima K."/>
            <person name="Yoshizaki M."/>
            <person name="Kawanishi M."/>
            <person name="Nakaya K."/>
            <person name="Suzuki T."/>
            <person name="Miyauchi E."/>
            <person name="Ishii Y."/>
            <person name="Tanabe S."/>
            <person name="Murakami M."/>
            <person name="Hattori M."/>
        </authorList>
    </citation>
    <scope>NUCLEOTIDE SEQUENCE [LARGE SCALE GENOMIC DNA]</scope>
    <source>
        <strain evidence="1 2">Lg2</strain>
    </source>
</reference>
<gene>
    <name evidence="1" type="ordered locus">LCGL_0106</name>
</gene>
<dbReference type="KEGG" id="lgv:LCGL_0106"/>
<sequence>MDALRDLITHPEKRKSMQEKISTHIMTNFTWEITANAFETTFSELEE</sequence>
<protein>
    <submittedName>
        <fullName evidence="1">Uncharacterized protein</fullName>
    </submittedName>
</protein>
<name>F9VGT3_LACGL</name>
<accession>F9VGT3</accession>
<organism evidence="1 2">
    <name type="scientific">Lactococcus garvieae (strain Lg2)</name>
    <name type="common">Enterococcus seriolicida</name>
    <dbReference type="NCBI Taxonomy" id="420890"/>
    <lineage>
        <taxon>Bacteria</taxon>
        <taxon>Bacillati</taxon>
        <taxon>Bacillota</taxon>
        <taxon>Bacilli</taxon>
        <taxon>Lactobacillales</taxon>
        <taxon>Streptococcaceae</taxon>
        <taxon>Lactococcus</taxon>
    </lineage>
</organism>
<dbReference type="Proteomes" id="UP000008520">
    <property type="component" value="Chromosome"/>
</dbReference>
<evidence type="ECO:0000313" key="2">
    <source>
        <dbReference type="Proteomes" id="UP000008520"/>
    </source>
</evidence>
<dbReference type="Gene3D" id="3.40.50.2000">
    <property type="entry name" value="Glycogen Phosphorylase B"/>
    <property type="match status" value="1"/>
</dbReference>
<dbReference type="EMBL" id="AP009333">
    <property type="protein sequence ID" value="BAK59566.1"/>
    <property type="molecule type" value="Genomic_DNA"/>
</dbReference>
<proteinExistence type="predicted"/>
<dbReference type="HOGENOM" id="CLU_3169451_0_0_9"/>